<keyword evidence="2" id="KW-1185">Reference proteome</keyword>
<comment type="caution">
    <text evidence="1">The sequence shown here is derived from an EMBL/GenBank/DDBJ whole genome shotgun (WGS) entry which is preliminary data.</text>
</comment>
<organism evidence="1 2">
    <name type="scientific">Pseudomonas citronellolis</name>
    <dbReference type="NCBI Taxonomy" id="53408"/>
    <lineage>
        <taxon>Bacteria</taxon>
        <taxon>Pseudomonadati</taxon>
        <taxon>Pseudomonadota</taxon>
        <taxon>Gammaproteobacteria</taxon>
        <taxon>Pseudomonadales</taxon>
        <taxon>Pseudomonadaceae</taxon>
        <taxon>Pseudomonas</taxon>
    </lineage>
</organism>
<reference evidence="1 2" key="1">
    <citation type="submission" date="2016-10" db="EMBL/GenBank/DDBJ databases">
        <authorList>
            <person name="Varghese N."/>
            <person name="Submissions S."/>
        </authorList>
    </citation>
    <scope>NUCLEOTIDE SEQUENCE [LARGE SCALE GENOMIC DNA]</scope>
    <source>
        <strain evidence="1 2">LMG 18378</strain>
    </source>
</reference>
<gene>
    <name evidence="1" type="ORF">SAMN05216577_11157</name>
</gene>
<accession>A0AAQ1HML0</accession>
<dbReference type="RefSeq" id="WP_245322948.1">
    <property type="nucleotide sequence ID" value="NZ_FOLS01000011.1"/>
</dbReference>
<dbReference type="EMBL" id="FOLS01000011">
    <property type="protein sequence ID" value="SFC83430.1"/>
    <property type="molecule type" value="Genomic_DNA"/>
</dbReference>
<sequence>MTMTMDLIRHIAGLYSGKAIKGDFTQVYITGNEIWMAQQILASQHTGQAEGAQGERIIQTAPERIYLIVGAECPRDVDFSELTEVSWCENDIDDGIEYVRADKAGAAQAWLDVQAERRRQVAAEGWTPEHDDEHDHGQMARAAACYALAGSSAADDKTTALLVSLAWPWDARWWKPKDARSNLVRSCALALAEIERLDRAAAPTAGGSDA</sequence>
<proteinExistence type="predicted"/>
<dbReference type="Proteomes" id="UP000183385">
    <property type="component" value="Unassembled WGS sequence"/>
</dbReference>
<evidence type="ECO:0000313" key="2">
    <source>
        <dbReference type="Proteomes" id="UP000183385"/>
    </source>
</evidence>
<dbReference type="AlphaFoldDB" id="A0AAQ1HML0"/>
<evidence type="ECO:0000313" key="1">
    <source>
        <dbReference type="EMBL" id="SFC83430.1"/>
    </source>
</evidence>
<protein>
    <submittedName>
        <fullName evidence="1">Uncharacterized protein</fullName>
    </submittedName>
</protein>
<name>A0AAQ1HML0_9PSED</name>